<dbReference type="Proteomes" id="UP000237000">
    <property type="component" value="Unassembled WGS sequence"/>
</dbReference>
<comment type="caution">
    <text evidence="2">The sequence shown here is derived from an EMBL/GenBank/DDBJ whole genome shotgun (WGS) entry which is preliminary data.</text>
</comment>
<feature type="region of interest" description="Disordered" evidence="1">
    <location>
        <begin position="207"/>
        <end position="239"/>
    </location>
</feature>
<evidence type="ECO:0000313" key="3">
    <source>
        <dbReference type="Proteomes" id="UP000237000"/>
    </source>
</evidence>
<dbReference type="EMBL" id="JXTC01000904">
    <property type="protein sequence ID" value="PON35002.1"/>
    <property type="molecule type" value="Genomic_DNA"/>
</dbReference>
<keyword evidence="3" id="KW-1185">Reference proteome</keyword>
<evidence type="ECO:0000256" key="1">
    <source>
        <dbReference type="SAM" id="MobiDB-lite"/>
    </source>
</evidence>
<accession>A0A2P5AEN6</accession>
<feature type="non-terminal residue" evidence="2">
    <location>
        <position position="268"/>
    </location>
</feature>
<protein>
    <submittedName>
        <fullName evidence="2">Uncharacterized protein</fullName>
    </submittedName>
</protein>
<evidence type="ECO:0000313" key="2">
    <source>
        <dbReference type="EMBL" id="PON35002.1"/>
    </source>
</evidence>
<sequence>MVVHKLHVQSHGIRLKEWLVESDEYNYMQLCEDVCNKFLGTAFMEREVQVKMNAYIKGGEIIIKVDNDQTMMKMFDLNTNNNDHIDLHVDIEVMMFVPPEPDNIVVISSGDEEELFDIQLDDEENERLIVQSEGVIGIEVSGNKDFYEKIEVEPVVVVNVDNNAEYSSPTDDDDPAWAVDAITTSEDNLSGSYEEDFEAENDIEGNLELEDSDGSSDGMAGKARRRLSDDEFVDPNKNMKKAPHFVNASGKKQLALHQVFKDYFEFNE</sequence>
<name>A0A2P5AEN6_TREOI</name>
<dbReference type="InParanoid" id="A0A2P5AEN6"/>
<proteinExistence type="predicted"/>
<organism evidence="2 3">
    <name type="scientific">Trema orientale</name>
    <name type="common">Charcoal tree</name>
    <name type="synonym">Celtis orientalis</name>
    <dbReference type="NCBI Taxonomy" id="63057"/>
    <lineage>
        <taxon>Eukaryota</taxon>
        <taxon>Viridiplantae</taxon>
        <taxon>Streptophyta</taxon>
        <taxon>Embryophyta</taxon>
        <taxon>Tracheophyta</taxon>
        <taxon>Spermatophyta</taxon>
        <taxon>Magnoliopsida</taxon>
        <taxon>eudicotyledons</taxon>
        <taxon>Gunneridae</taxon>
        <taxon>Pentapetalae</taxon>
        <taxon>rosids</taxon>
        <taxon>fabids</taxon>
        <taxon>Rosales</taxon>
        <taxon>Cannabaceae</taxon>
        <taxon>Trema</taxon>
    </lineage>
</organism>
<reference evidence="3" key="1">
    <citation type="submission" date="2016-06" db="EMBL/GenBank/DDBJ databases">
        <title>Parallel loss of symbiosis genes in relatives of nitrogen-fixing non-legume Parasponia.</title>
        <authorList>
            <person name="Van Velzen R."/>
            <person name="Holmer R."/>
            <person name="Bu F."/>
            <person name="Rutten L."/>
            <person name="Van Zeijl A."/>
            <person name="Liu W."/>
            <person name="Santuari L."/>
            <person name="Cao Q."/>
            <person name="Sharma T."/>
            <person name="Shen D."/>
            <person name="Roswanjaya Y."/>
            <person name="Wardhani T."/>
            <person name="Kalhor M.S."/>
            <person name="Jansen J."/>
            <person name="Van den Hoogen J."/>
            <person name="Gungor B."/>
            <person name="Hartog M."/>
            <person name="Hontelez J."/>
            <person name="Verver J."/>
            <person name="Yang W.-C."/>
            <person name="Schijlen E."/>
            <person name="Repin R."/>
            <person name="Schilthuizen M."/>
            <person name="Schranz E."/>
            <person name="Heidstra R."/>
            <person name="Miyata K."/>
            <person name="Fedorova E."/>
            <person name="Kohlen W."/>
            <person name="Bisseling T."/>
            <person name="Smit S."/>
            <person name="Geurts R."/>
        </authorList>
    </citation>
    <scope>NUCLEOTIDE SEQUENCE [LARGE SCALE GENOMIC DNA]</scope>
    <source>
        <strain evidence="3">cv. RG33-2</strain>
    </source>
</reference>
<gene>
    <name evidence="2" type="ORF">TorRG33x02_352350</name>
</gene>
<dbReference type="AlphaFoldDB" id="A0A2P5AEN6"/>